<protein>
    <recommendedName>
        <fullName evidence="6">3-hydroxyacyl-CoA dehydrogenase</fullName>
    </recommendedName>
</protein>
<keyword evidence="2" id="KW-0560">Oxidoreductase</keyword>
<evidence type="ECO:0000256" key="3">
    <source>
        <dbReference type="RuleBase" id="RU000363"/>
    </source>
</evidence>
<sequence>MLVQGHIWYITGGASGLGESTAALLHAHGGLVSLWDVDFPRATAAAERLNNMVAAGGPPRATAASPAAAAAAGSPPLRTLSPQPLTLPSPAAPVTSLVGKKVPGIGAPVRAAAFLVDVCDELAVQTAIVNTDKLWPGAPIGGVINCGGVAMAGKTVNAEGEPFDLDTFKRVVEINLVGTFNVSRLVASRILRDLPKPVPKANEATPDRGVIINTASAAALEGQMGQVSYAGSKAGVLGMGLPMARDLAWFGIRVMTLCPTLFETPMTENLPPRARANLLKNAEFPARFGQPIEFAHAVLMIIENEMMNGSYIRLDGATRLGKL</sequence>
<dbReference type="Gene3D" id="3.40.50.720">
    <property type="entry name" value="NAD(P)-binding Rossmann-like Domain"/>
    <property type="match status" value="1"/>
</dbReference>
<name>A0AAN6G9Z9_9BASI</name>
<dbReference type="SUPFAM" id="SSF51735">
    <property type="entry name" value="NAD(P)-binding Rossmann-fold domains"/>
    <property type="match status" value="1"/>
</dbReference>
<organism evidence="4 5">
    <name type="scientific">Tilletia horrida</name>
    <dbReference type="NCBI Taxonomy" id="155126"/>
    <lineage>
        <taxon>Eukaryota</taxon>
        <taxon>Fungi</taxon>
        <taxon>Dikarya</taxon>
        <taxon>Basidiomycota</taxon>
        <taxon>Ustilaginomycotina</taxon>
        <taxon>Exobasidiomycetes</taxon>
        <taxon>Tilletiales</taxon>
        <taxon>Tilletiaceae</taxon>
        <taxon>Tilletia</taxon>
    </lineage>
</organism>
<keyword evidence="1" id="KW-0521">NADP</keyword>
<evidence type="ECO:0000256" key="2">
    <source>
        <dbReference type="ARBA" id="ARBA00023002"/>
    </source>
</evidence>
<proteinExistence type="inferred from homology"/>
<dbReference type="EMBL" id="JAPDMQ010000244">
    <property type="protein sequence ID" value="KAK0529408.1"/>
    <property type="molecule type" value="Genomic_DNA"/>
</dbReference>
<evidence type="ECO:0000313" key="4">
    <source>
        <dbReference type="EMBL" id="KAK0529408.1"/>
    </source>
</evidence>
<dbReference type="GO" id="GO:0016491">
    <property type="term" value="F:oxidoreductase activity"/>
    <property type="evidence" value="ECO:0007669"/>
    <property type="project" value="UniProtKB-KW"/>
</dbReference>
<evidence type="ECO:0008006" key="6">
    <source>
        <dbReference type="Google" id="ProtNLM"/>
    </source>
</evidence>
<dbReference type="PRINTS" id="PR00081">
    <property type="entry name" value="GDHRDH"/>
</dbReference>
<dbReference type="PANTHER" id="PTHR43658:SF8">
    <property type="entry name" value="17-BETA-HYDROXYSTEROID DEHYDROGENASE 14-RELATED"/>
    <property type="match status" value="1"/>
</dbReference>
<evidence type="ECO:0000313" key="5">
    <source>
        <dbReference type="Proteomes" id="UP001176521"/>
    </source>
</evidence>
<dbReference type="InterPro" id="IPR002347">
    <property type="entry name" value="SDR_fam"/>
</dbReference>
<dbReference type="Pfam" id="PF00106">
    <property type="entry name" value="adh_short"/>
    <property type="match status" value="1"/>
</dbReference>
<comment type="caution">
    <text evidence="4">The sequence shown here is derived from an EMBL/GenBank/DDBJ whole genome shotgun (WGS) entry which is preliminary data.</text>
</comment>
<dbReference type="PANTHER" id="PTHR43658">
    <property type="entry name" value="SHORT-CHAIN DEHYDROGENASE/REDUCTASE"/>
    <property type="match status" value="1"/>
</dbReference>
<gene>
    <name evidence="4" type="ORF">OC842_004244</name>
</gene>
<accession>A0AAN6G9Z9</accession>
<dbReference type="InterPro" id="IPR020904">
    <property type="entry name" value="Sc_DH/Rdtase_CS"/>
</dbReference>
<keyword evidence="5" id="KW-1185">Reference proteome</keyword>
<evidence type="ECO:0000256" key="1">
    <source>
        <dbReference type="ARBA" id="ARBA00022857"/>
    </source>
</evidence>
<dbReference type="PRINTS" id="PR00080">
    <property type="entry name" value="SDRFAMILY"/>
</dbReference>
<dbReference type="PROSITE" id="PS00061">
    <property type="entry name" value="ADH_SHORT"/>
    <property type="match status" value="1"/>
</dbReference>
<dbReference type="InterPro" id="IPR036291">
    <property type="entry name" value="NAD(P)-bd_dom_sf"/>
</dbReference>
<reference evidence="4" key="1">
    <citation type="journal article" date="2023" name="PhytoFront">
        <title>Draft Genome Resources of Seven Strains of Tilletia horrida, Causal Agent of Kernel Smut of Rice.</title>
        <authorList>
            <person name="Khanal S."/>
            <person name="Antony Babu S."/>
            <person name="Zhou X.G."/>
        </authorList>
    </citation>
    <scope>NUCLEOTIDE SEQUENCE</scope>
    <source>
        <strain evidence="4">TX3</strain>
    </source>
</reference>
<dbReference type="Proteomes" id="UP001176521">
    <property type="component" value="Unassembled WGS sequence"/>
</dbReference>
<dbReference type="AlphaFoldDB" id="A0AAN6G9Z9"/>
<comment type="similarity">
    <text evidence="3">Belongs to the short-chain dehydrogenases/reductases (SDR) family.</text>
</comment>